<dbReference type="EMBL" id="CAUYUJ010015153">
    <property type="protein sequence ID" value="CAK0850462.1"/>
    <property type="molecule type" value="Genomic_DNA"/>
</dbReference>
<comment type="caution">
    <text evidence="2">The sequence shown here is derived from an EMBL/GenBank/DDBJ whole genome shotgun (WGS) entry which is preliminary data.</text>
</comment>
<dbReference type="Proteomes" id="UP001189429">
    <property type="component" value="Unassembled WGS sequence"/>
</dbReference>
<accession>A0ABN9TZ02</accession>
<gene>
    <name evidence="2" type="ORF">PCOR1329_LOCUS42874</name>
</gene>
<protein>
    <submittedName>
        <fullName evidence="2">Uncharacterized protein</fullName>
    </submittedName>
</protein>
<sequence length="297" mass="31570">MSATAGGLPRQAGVCTGERKSASKLMMCATAVAEPPDDQVVDLLEALPDGERQCYTDERGVLDNSGKSGAIFEELEERFAFVGGSTSECARYLMRGDLPKDTWTLETPRRGGHGMHGGAAMASMRAPTDEWGAASFDEDTAFTRPRAPAWMAKWQACPPLRACWVWGELGQRIRDLVAPAGWVAPRYHRLAMGDSHSVHLLRTVNAAIIGRALLGVGARLAAPKGAAAPADAAADGAPRASPPEGGGLEGVARAGGAPERGQRRRYDDDWIMQQSSCRAEPPSLGGYSVADWIEAVK</sequence>
<feature type="region of interest" description="Disordered" evidence="1">
    <location>
        <begin position="231"/>
        <end position="269"/>
    </location>
</feature>
<evidence type="ECO:0000313" key="2">
    <source>
        <dbReference type="EMBL" id="CAK0850462.1"/>
    </source>
</evidence>
<reference evidence="2" key="1">
    <citation type="submission" date="2023-10" db="EMBL/GenBank/DDBJ databases">
        <authorList>
            <person name="Chen Y."/>
            <person name="Shah S."/>
            <person name="Dougan E. K."/>
            <person name="Thang M."/>
            <person name="Chan C."/>
        </authorList>
    </citation>
    <scope>NUCLEOTIDE SEQUENCE [LARGE SCALE GENOMIC DNA]</scope>
</reference>
<evidence type="ECO:0000313" key="3">
    <source>
        <dbReference type="Proteomes" id="UP001189429"/>
    </source>
</evidence>
<proteinExistence type="predicted"/>
<keyword evidence="3" id="KW-1185">Reference proteome</keyword>
<organism evidence="2 3">
    <name type="scientific">Prorocentrum cordatum</name>
    <dbReference type="NCBI Taxonomy" id="2364126"/>
    <lineage>
        <taxon>Eukaryota</taxon>
        <taxon>Sar</taxon>
        <taxon>Alveolata</taxon>
        <taxon>Dinophyceae</taxon>
        <taxon>Prorocentrales</taxon>
        <taxon>Prorocentraceae</taxon>
        <taxon>Prorocentrum</taxon>
    </lineage>
</organism>
<evidence type="ECO:0000256" key="1">
    <source>
        <dbReference type="SAM" id="MobiDB-lite"/>
    </source>
</evidence>
<feature type="compositionally biased region" description="Low complexity" evidence="1">
    <location>
        <begin position="231"/>
        <end position="243"/>
    </location>
</feature>
<name>A0ABN9TZ02_9DINO</name>
<feature type="non-terminal residue" evidence="2">
    <location>
        <position position="297"/>
    </location>
</feature>